<name>A0A6J8DLL4_MYTCO</name>
<proteinExistence type="predicted"/>
<reference evidence="1 2" key="1">
    <citation type="submission" date="2020-06" db="EMBL/GenBank/DDBJ databases">
        <authorList>
            <person name="Li R."/>
            <person name="Bekaert M."/>
        </authorList>
    </citation>
    <scope>NUCLEOTIDE SEQUENCE [LARGE SCALE GENOMIC DNA]</scope>
    <source>
        <strain evidence="2">wild</strain>
    </source>
</reference>
<accession>A0A6J8DLL4</accession>
<dbReference type="Proteomes" id="UP000507470">
    <property type="component" value="Unassembled WGS sequence"/>
</dbReference>
<dbReference type="EMBL" id="CACVKT020007622">
    <property type="protein sequence ID" value="CAC5409026.1"/>
    <property type="molecule type" value="Genomic_DNA"/>
</dbReference>
<protein>
    <submittedName>
        <fullName evidence="1">Uncharacterized protein</fullName>
    </submittedName>
</protein>
<dbReference type="OrthoDB" id="10422624at2759"/>
<keyword evidence="2" id="KW-1185">Reference proteome</keyword>
<dbReference type="AlphaFoldDB" id="A0A6J8DLL4"/>
<gene>
    <name evidence="1" type="ORF">MCOR_42357</name>
</gene>
<evidence type="ECO:0000313" key="1">
    <source>
        <dbReference type="EMBL" id="CAC5409026.1"/>
    </source>
</evidence>
<sequence>MNTVRDNLSNDEYNTIITSGSFGEGIEMQGSDFDVMHVLKEYDVFEESNIQINRNTAQFLMETEHTQPGFVQLRYLHSNDKCIFELCDEIRCHKYFSNVLFKQNFMNDVYSCVHGPCLSDKNGIYDVAYCLHSKSWVKPAQPWLRRSNHSWPGSKIQLLQRNKNYMNSSNLQKLLTSNILRITGQLNASEELRQNGIHMILSHKSSKIKKMCLYHMSRMLLETKQVKDIYDNKSKYKQYKARISTLLQNIYHDSVTGWLKLASFFYKTKQFKIALAITRYSLLKCTPEKLYPHMKKSGFPHDLLNIHIFRKNEFCSTVEIFAGRLLSDISKLYVDTR</sequence>
<organism evidence="1 2">
    <name type="scientific">Mytilus coruscus</name>
    <name type="common">Sea mussel</name>
    <dbReference type="NCBI Taxonomy" id="42192"/>
    <lineage>
        <taxon>Eukaryota</taxon>
        <taxon>Metazoa</taxon>
        <taxon>Spiralia</taxon>
        <taxon>Lophotrochozoa</taxon>
        <taxon>Mollusca</taxon>
        <taxon>Bivalvia</taxon>
        <taxon>Autobranchia</taxon>
        <taxon>Pteriomorphia</taxon>
        <taxon>Mytilida</taxon>
        <taxon>Mytiloidea</taxon>
        <taxon>Mytilidae</taxon>
        <taxon>Mytilinae</taxon>
        <taxon>Mytilus</taxon>
    </lineage>
</organism>
<evidence type="ECO:0000313" key="2">
    <source>
        <dbReference type="Proteomes" id="UP000507470"/>
    </source>
</evidence>